<reference evidence="1 2" key="1">
    <citation type="journal article" date="2019" name="Nat. Ecol. Evol.">
        <title>Megaphylogeny resolves global patterns of mushroom evolution.</title>
        <authorList>
            <person name="Varga T."/>
            <person name="Krizsan K."/>
            <person name="Foldi C."/>
            <person name="Dima B."/>
            <person name="Sanchez-Garcia M."/>
            <person name="Sanchez-Ramirez S."/>
            <person name="Szollosi G.J."/>
            <person name="Szarkandi J.G."/>
            <person name="Papp V."/>
            <person name="Albert L."/>
            <person name="Andreopoulos W."/>
            <person name="Angelini C."/>
            <person name="Antonin V."/>
            <person name="Barry K.W."/>
            <person name="Bougher N.L."/>
            <person name="Buchanan P."/>
            <person name="Buyck B."/>
            <person name="Bense V."/>
            <person name="Catcheside P."/>
            <person name="Chovatia M."/>
            <person name="Cooper J."/>
            <person name="Damon W."/>
            <person name="Desjardin D."/>
            <person name="Finy P."/>
            <person name="Geml J."/>
            <person name="Haridas S."/>
            <person name="Hughes K."/>
            <person name="Justo A."/>
            <person name="Karasinski D."/>
            <person name="Kautmanova I."/>
            <person name="Kiss B."/>
            <person name="Kocsube S."/>
            <person name="Kotiranta H."/>
            <person name="LaButti K.M."/>
            <person name="Lechner B.E."/>
            <person name="Liimatainen K."/>
            <person name="Lipzen A."/>
            <person name="Lukacs Z."/>
            <person name="Mihaltcheva S."/>
            <person name="Morgado L.N."/>
            <person name="Niskanen T."/>
            <person name="Noordeloos M.E."/>
            <person name="Ohm R.A."/>
            <person name="Ortiz-Santana B."/>
            <person name="Ovrebo C."/>
            <person name="Racz N."/>
            <person name="Riley R."/>
            <person name="Savchenko A."/>
            <person name="Shiryaev A."/>
            <person name="Soop K."/>
            <person name="Spirin V."/>
            <person name="Szebenyi C."/>
            <person name="Tomsovsky M."/>
            <person name="Tulloss R.E."/>
            <person name="Uehling J."/>
            <person name="Grigoriev I.V."/>
            <person name="Vagvolgyi C."/>
            <person name="Papp T."/>
            <person name="Martin F.M."/>
            <person name="Miettinen O."/>
            <person name="Hibbett D.S."/>
            <person name="Nagy L.G."/>
        </authorList>
    </citation>
    <scope>NUCLEOTIDE SEQUENCE [LARGE SCALE GENOMIC DNA]</scope>
    <source>
        <strain evidence="1 2">FP101781</strain>
    </source>
</reference>
<dbReference type="Gene3D" id="3.30.200.20">
    <property type="entry name" value="Phosphorylase Kinase, domain 1"/>
    <property type="match status" value="1"/>
</dbReference>
<protein>
    <recommendedName>
        <fullName evidence="3">Aminoglycoside phosphotransferase domain-containing protein</fullName>
    </recommendedName>
</protein>
<accession>A0A4Y7T7A2</accession>
<organism evidence="1 2">
    <name type="scientific">Coprinellus micaceus</name>
    <name type="common">Glistening ink-cap mushroom</name>
    <name type="synonym">Coprinus micaceus</name>
    <dbReference type="NCBI Taxonomy" id="71717"/>
    <lineage>
        <taxon>Eukaryota</taxon>
        <taxon>Fungi</taxon>
        <taxon>Dikarya</taxon>
        <taxon>Basidiomycota</taxon>
        <taxon>Agaricomycotina</taxon>
        <taxon>Agaricomycetes</taxon>
        <taxon>Agaricomycetidae</taxon>
        <taxon>Agaricales</taxon>
        <taxon>Agaricineae</taxon>
        <taxon>Psathyrellaceae</taxon>
        <taxon>Coprinellus</taxon>
    </lineage>
</organism>
<evidence type="ECO:0000313" key="2">
    <source>
        <dbReference type="Proteomes" id="UP000298030"/>
    </source>
</evidence>
<dbReference type="Proteomes" id="UP000298030">
    <property type="component" value="Unassembled WGS sequence"/>
</dbReference>
<gene>
    <name evidence="1" type="ORF">FA13DRAFT_1793115</name>
</gene>
<comment type="caution">
    <text evidence="1">The sequence shown here is derived from an EMBL/GenBank/DDBJ whole genome shotgun (WGS) entry which is preliminary data.</text>
</comment>
<name>A0A4Y7T7A2_COPMI</name>
<sequence>MTFDFTTYLQSQAIGFSGPTTFEVKLLTGGFTNVTARVTFPSPIHLFSSPKEHAGAILKYAPPHLASDASHAVSITRQVIEARALDLITGQDILFDTQDPASPDAVFRTTVLRDALDNYPLIQVPSIIHHDTQNNVLWIEDLGELG</sequence>
<dbReference type="EMBL" id="QPFP01000027">
    <property type="protein sequence ID" value="TEB29429.1"/>
    <property type="molecule type" value="Genomic_DNA"/>
</dbReference>
<dbReference type="AlphaFoldDB" id="A0A4Y7T7A2"/>
<dbReference type="OrthoDB" id="25129at2759"/>
<evidence type="ECO:0008006" key="3">
    <source>
        <dbReference type="Google" id="ProtNLM"/>
    </source>
</evidence>
<proteinExistence type="predicted"/>
<evidence type="ECO:0000313" key="1">
    <source>
        <dbReference type="EMBL" id="TEB29429.1"/>
    </source>
</evidence>
<keyword evidence="2" id="KW-1185">Reference proteome</keyword>
<dbReference type="SUPFAM" id="SSF56112">
    <property type="entry name" value="Protein kinase-like (PK-like)"/>
    <property type="match status" value="1"/>
</dbReference>
<dbReference type="InterPro" id="IPR011009">
    <property type="entry name" value="Kinase-like_dom_sf"/>
</dbReference>